<organism evidence="2 3">
    <name type="scientific">Crocosphaera watsonii WH 0003</name>
    <dbReference type="NCBI Taxonomy" id="423471"/>
    <lineage>
        <taxon>Bacteria</taxon>
        <taxon>Bacillati</taxon>
        <taxon>Cyanobacteriota</taxon>
        <taxon>Cyanophyceae</taxon>
        <taxon>Oscillatoriophycideae</taxon>
        <taxon>Chroococcales</taxon>
        <taxon>Aphanothecaceae</taxon>
        <taxon>Crocosphaera</taxon>
    </lineage>
</organism>
<protein>
    <submittedName>
        <fullName evidence="2">Uncharacterized protein</fullName>
    </submittedName>
</protein>
<proteinExistence type="predicted"/>
<comment type="caution">
    <text evidence="2">The sequence shown here is derived from an EMBL/GenBank/DDBJ whole genome shotgun (WGS) entry which is preliminary data.</text>
</comment>
<feature type="transmembrane region" description="Helical" evidence="1">
    <location>
        <begin position="16"/>
        <end position="40"/>
    </location>
</feature>
<keyword evidence="1" id="KW-0812">Transmembrane</keyword>
<dbReference type="AlphaFoldDB" id="G5J660"/>
<dbReference type="GeneID" id="88769983"/>
<name>G5J660_CROWT</name>
<evidence type="ECO:0000256" key="1">
    <source>
        <dbReference type="SAM" id="Phobius"/>
    </source>
</evidence>
<evidence type="ECO:0000313" key="3">
    <source>
        <dbReference type="Proteomes" id="UP000003477"/>
    </source>
</evidence>
<evidence type="ECO:0000313" key="2">
    <source>
        <dbReference type="EMBL" id="EHJ12327.1"/>
    </source>
</evidence>
<dbReference type="RefSeq" id="WP_007311085.1">
    <property type="nucleotide sequence ID" value="NZ_AESD01000441.1"/>
</dbReference>
<keyword evidence="1" id="KW-1133">Transmembrane helix</keyword>
<dbReference type="EMBL" id="AESD01000441">
    <property type="protein sequence ID" value="EHJ12327.1"/>
    <property type="molecule type" value="Genomic_DNA"/>
</dbReference>
<dbReference type="PATRIC" id="fig|423471.3.peg.2788"/>
<dbReference type="Proteomes" id="UP000003477">
    <property type="component" value="Unassembled WGS sequence"/>
</dbReference>
<accession>G5J660</accession>
<reference evidence="2 3" key="1">
    <citation type="journal article" date="2011" name="Front. Microbiol.">
        <title>Two Strains of Crocosphaera watsonii with Highly Conserved Genomes are Distinguished by Strain-Specific Features.</title>
        <authorList>
            <person name="Bench S.R."/>
            <person name="Ilikchyan I.N."/>
            <person name="Tripp H.J."/>
            <person name="Zehr J.P."/>
        </authorList>
    </citation>
    <scope>NUCLEOTIDE SEQUENCE [LARGE SCALE GENOMIC DNA]</scope>
    <source>
        <strain evidence="2 3">WH 0003</strain>
    </source>
</reference>
<keyword evidence="1" id="KW-0472">Membrane</keyword>
<gene>
    <name evidence="2" type="ORF">CWATWH0003_2965</name>
</gene>
<sequence length="44" mass="5048">MFGVSWQKLFRLPQTYFLIVGAVLGYVTFLVWAGICPVTFNNSY</sequence>